<accession>A0A9X1VVS0</accession>
<gene>
    <name evidence="1" type="ORF">MMF98_13225</name>
</gene>
<sequence>MAPTENVQITGQSADRLARMRAMFETPVVWPAVRNFPALTLRQLAALSVGLSPLYVAQVNDWNALDPSMTAEELNEFLADGLMEDARVDEANHRLRVAVMNTAPLGALTAVDAAALGPAAVVRVVDFIRWARAMDWVMPADFIGLAAPAPVAAKDLGPRQHTTYLNTIAVLLEMVLSPRPGRDSEAAVIAEMVNNYPDKQGISTRTLAEKFGKAKQSLRAD</sequence>
<protein>
    <submittedName>
        <fullName evidence="1">Uncharacterized protein</fullName>
    </submittedName>
</protein>
<keyword evidence="2" id="KW-1185">Reference proteome</keyword>
<evidence type="ECO:0000313" key="1">
    <source>
        <dbReference type="EMBL" id="MCJ0764170.1"/>
    </source>
</evidence>
<proteinExistence type="predicted"/>
<organism evidence="1 2">
    <name type="scientific">Variovorax terrae</name>
    <dbReference type="NCBI Taxonomy" id="2923278"/>
    <lineage>
        <taxon>Bacteria</taxon>
        <taxon>Pseudomonadati</taxon>
        <taxon>Pseudomonadota</taxon>
        <taxon>Betaproteobacteria</taxon>
        <taxon>Burkholderiales</taxon>
        <taxon>Comamonadaceae</taxon>
        <taxon>Variovorax</taxon>
    </lineage>
</organism>
<name>A0A9X1VVS0_9BURK</name>
<dbReference type="RefSeq" id="WP_243306740.1">
    <property type="nucleotide sequence ID" value="NZ_JALGBI010000001.1"/>
</dbReference>
<comment type="caution">
    <text evidence="1">The sequence shown here is derived from an EMBL/GenBank/DDBJ whole genome shotgun (WGS) entry which is preliminary data.</text>
</comment>
<reference evidence="1" key="1">
    <citation type="submission" date="2022-03" db="EMBL/GenBank/DDBJ databases">
        <authorList>
            <person name="Woo C.Y."/>
        </authorList>
    </citation>
    <scope>NUCLEOTIDE SEQUENCE</scope>
    <source>
        <strain evidence="1">CYS-02</strain>
    </source>
</reference>
<dbReference type="EMBL" id="JALGBI010000001">
    <property type="protein sequence ID" value="MCJ0764170.1"/>
    <property type="molecule type" value="Genomic_DNA"/>
</dbReference>
<dbReference type="AlphaFoldDB" id="A0A9X1VVS0"/>
<evidence type="ECO:0000313" key="2">
    <source>
        <dbReference type="Proteomes" id="UP001139447"/>
    </source>
</evidence>
<dbReference type="Proteomes" id="UP001139447">
    <property type="component" value="Unassembled WGS sequence"/>
</dbReference>